<proteinExistence type="predicted"/>
<name>A0AAN8CK23_9TELE</name>
<organism evidence="1 2">
    <name type="scientific">Champsocephalus esox</name>
    <name type="common">pike icefish</name>
    <dbReference type="NCBI Taxonomy" id="159716"/>
    <lineage>
        <taxon>Eukaryota</taxon>
        <taxon>Metazoa</taxon>
        <taxon>Chordata</taxon>
        <taxon>Craniata</taxon>
        <taxon>Vertebrata</taxon>
        <taxon>Euteleostomi</taxon>
        <taxon>Actinopterygii</taxon>
        <taxon>Neopterygii</taxon>
        <taxon>Teleostei</taxon>
        <taxon>Neoteleostei</taxon>
        <taxon>Acanthomorphata</taxon>
        <taxon>Eupercaria</taxon>
        <taxon>Perciformes</taxon>
        <taxon>Notothenioidei</taxon>
        <taxon>Channichthyidae</taxon>
        <taxon>Champsocephalus</taxon>
    </lineage>
</organism>
<comment type="caution">
    <text evidence="1">The sequence shown here is derived from an EMBL/GenBank/DDBJ whole genome shotgun (WGS) entry which is preliminary data.</text>
</comment>
<evidence type="ECO:0000313" key="1">
    <source>
        <dbReference type="EMBL" id="KAK5902863.1"/>
    </source>
</evidence>
<dbReference type="AlphaFoldDB" id="A0AAN8CK23"/>
<dbReference type="Proteomes" id="UP001335648">
    <property type="component" value="Unassembled WGS sequence"/>
</dbReference>
<keyword evidence="2" id="KW-1185">Reference proteome</keyword>
<protein>
    <submittedName>
        <fullName evidence="1">Uncharacterized protein</fullName>
    </submittedName>
</protein>
<evidence type="ECO:0000313" key="2">
    <source>
        <dbReference type="Proteomes" id="UP001335648"/>
    </source>
</evidence>
<sequence>MGVILHGTREQRTRQELQKVIFDRYDGAIGFVNIRNVHWKFVYVHALSNHISCGQVLLFGFSVKLVEDGFTRSASE</sequence>
<dbReference type="EMBL" id="JAULUE010002051">
    <property type="protein sequence ID" value="KAK5902863.1"/>
    <property type="molecule type" value="Genomic_DNA"/>
</dbReference>
<gene>
    <name evidence="1" type="ORF">CesoFtcFv8_008079</name>
</gene>
<accession>A0AAN8CK23</accession>
<reference evidence="1 2" key="1">
    <citation type="journal article" date="2023" name="Mol. Biol. Evol.">
        <title>Genomics of Secondarily Temperate Adaptation in the Only Non-Antarctic Icefish.</title>
        <authorList>
            <person name="Rivera-Colon A.G."/>
            <person name="Rayamajhi N."/>
            <person name="Minhas B.F."/>
            <person name="Madrigal G."/>
            <person name="Bilyk K.T."/>
            <person name="Yoon V."/>
            <person name="Hune M."/>
            <person name="Gregory S."/>
            <person name="Cheng C.H.C."/>
            <person name="Catchen J.M."/>
        </authorList>
    </citation>
    <scope>NUCLEOTIDE SEQUENCE [LARGE SCALE GENOMIC DNA]</scope>
    <source>
        <strain evidence="1">JC2023a</strain>
    </source>
</reference>